<organism evidence="1">
    <name type="scientific">uncultured Caudovirales phage</name>
    <dbReference type="NCBI Taxonomy" id="2100421"/>
    <lineage>
        <taxon>Viruses</taxon>
        <taxon>Duplodnaviria</taxon>
        <taxon>Heunggongvirae</taxon>
        <taxon>Uroviricota</taxon>
        <taxon>Caudoviricetes</taxon>
        <taxon>Peduoviridae</taxon>
        <taxon>Maltschvirus</taxon>
        <taxon>Maltschvirus maltsch</taxon>
    </lineage>
</organism>
<dbReference type="EMBL" id="LR796184">
    <property type="protein sequence ID" value="CAB4124749.1"/>
    <property type="molecule type" value="Genomic_DNA"/>
</dbReference>
<proteinExistence type="predicted"/>
<name>A0A6J5KXS4_9CAUD</name>
<evidence type="ECO:0000313" key="1">
    <source>
        <dbReference type="EMBL" id="CAB4124749.1"/>
    </source>
</evidence>
<protein>
    <submittedName>
        <fullName evidence="1">Uncharacterized protein</fullName>
    </submittedName>
</protein>
<sequence>MSDNLDIASEREELARSVALTNRKPEGPAATGECLYCGRGFLNLRLRWCDAECRDAWSGLDNRRK</sequence>
<reference evidence="1" key="1">
    <citation type="submission" date="2020-04" db="EMBL/GenBank/DDBJ databases">
        <authorList>
            <person name="Chiriac C."/>
            <person name="Salcher M."/>
            <person name="Ghai R."/>
            <person name="Kavagutti S V."/>
        </authorList>
    </citation>
    <scope>NUCLEOTIDE SEQUENCE</scope>
</reference>
<accession>A0A6J5KXS4</accession>
<gene>
    <name evidence="1" type="ORF">UFOVP61_33</name>
</gene>